<dbReference type="PANTHER" id="PTHR11941:SF54">
    <property type="entry name" value="ENOYL-COA HYDRATASE, MITOCHONDRIAL"/>
    <property type="match status" value="1"/>
</dbReference>
<dbReference type="EMBL" id="SOCP01000007">
    <property type="protein sequence ID" value="TDV49880.1"/>
    <property type="molecule type" value="Genomic_DNA"/>
</dbReference>
<dbReference type="GO" id="GO:0016853">
    <property type="term" value="F:isomerase activity"/>
    <property type="evidence" value="ECO:0007669"/>
    <property type="project" value="UniProtKB-KW"/>
</dbReference>
<dbReference type="SUPFAM" id="SSF52096">
    <property type="entry name" value="ClpP/crotonase"/>
    <property type="match status" value="1"/>
</dbReference>
<gene>
    <name evidence="2" type="ORF">CLV71_107228</name>
</gene>
<dbReference type="Proteomes" id="UP000294927">
    <property type="component" value="Unassembled WGS sequence"/>
</dbReference>
<feature type="compositionally biased region" description="Basic and acidic residues" evidence="1">
    <location>
        <begin position="136"/>
        <end position="147"/>
    </location>
</feature>
<evidence type="ECO:0000313" key="2">
    <source>
        <dbReference type="EMBL" id="TDV49880.1"/>
    </source>
</evidence>
<reference evidence="2 3" key="1">
    <citation type="submission" date="2019-03" db="EMBL/GenBank/DDBJ databases">
        <title>Genomic Encyclopedia of Archaeal and Bacterial Type Strains, Phase II (KMG-II): from individual species to whole genera.</title>
        <authorList>
            <person name="Goeker M."/>
        </authorList>
    </citation>
    <scope>NUCLEOTIDE SEQUENCE [LARGE SCALE GENOMIC DNA]</scope>
    <source>
        <strain evidence="2 3">DSM 45499</strain>
    </source>
</reference>
<keyword evidence="3" id="KW-1185">Reference proteome</keyword>
<dbReference type="GO" id="GO:0006635">
    <property type="term" value="P:fatty acid beta-oxidation"/>
    <property type="evidence" value="ECO:0007669"/>
    <property type="project" value="TreeGrafter"/>
</dbReference>
<keyword evidence="2" id="KW-0413">Isomerase</keyword>
<dbReference type="CDD" id="cd06558">
    <property type="entry name" value="crotonase-like"/>
    <property type="match status" value="1"/>
</dbReference>
<dbReference type="Pfam" id="PF00378">
    <property type="entry name" value="ECH_1"/>
    <property type="match status" value="1"/>
</dbReference>
<dbReference type="InterPro" id="IPR001753">
    <property type="entry name" value="Enoyl-CoA_hydra/iso"/>
</dbReference>
<sequence>MRRIVLDDWHDADEESITRAAVEVVDSVQLTVCLANRPPPPRLRPLVSASTLTLAGFPTRARELVPVPDVGEAVRALSDAVRRRPQAAAVLGRLLRQTEQLTVPAGLAAEAAAYSMLLGGDEFADWLTRRPPVRAAADRPPRPDATPDRSPAPGAVPDLPPVQAEAPDHPPVPAAPSDRPPVPVATPDQPPTPIAAPDLPPTPDTGPGRPPVRAVAPGRTPVRVERDGDLLSVVLDRPERRNALGASMRAALCEALEVAVWDGTVQRVDLSGAGPVFCSGGDLAEFGTATDLVAAYLTRLAQAPWRLVDRVRDKVTVRVGGAAVGAGVEVAAFAGRVVAASDAWFALPEVAMGLVPGAGGTVSVPRRIGRWRAAWLMLTGTRLDAATALEWGLVDEVS</sequence>
<evidence type="ECO:0000313" key="3">
    <source>
        <dbReference type="Proteomes" id="UP000294927"/>
    </source>
</evidence>
<protein>
    <submittedName>
        <fullName evidence="2">Enoyl-CoA hydratase/isomerase-like protein</fullName>
    </submittedName>
</protein>
<accession>A0A4R7VK83</accession>
<dbReference type="RefSeq" id="WP_243866617.1">
    <property type="nucleotide sequence ID" value="NZ_SOCP01000007.1"/>
</dbReference>
<feature type="compositionally biased region" description="Pro residues" evidence="1">
    <location>
        <begin position="169"/>
        <end position="210"/>
    </location>
</feature>
<dbReference type="PANTHER" id="PTHR11941">
    <property type="entry name" value="ENOYL-COA HYDRATASE-RELATED"/>
    <property type="match status" value="1"/>
</dbReference>
<organism evidence="2 3">
    <name type="scientific">Actinophytocola oryzae</name>
    <dbReference type="NCBI Taxonomy" id="502181"/>
    <lineage>
        <taxon>Bacteria</taxon>
        <taxon>Bacillati</taxon>
        <taxon>Actinomycetota</taxon>
        <taxon>Actinomycetes</taxon>
        <taxon>Pseudonocardiales</taxon>
        <taxon>Pseudonocardiaceae</taxon>
    </lineage>
</organism>
<feature type="region of interest" description="Disordered" evidence="1">
    <location>
        <begin position="133"/>
        <end position="216"/>
    </location>
</feature>
<comment type="caution">
    <text evidence="2">The sequence shown here is derived from an EMBL/GenBank/DDBJ whole genome shotgun (WGS) entry which is preliminary data.</text>
</comment>
<proteinExistence type="predicted"/>
<name>A0A4R7VK83_9PSEU</name>
<dbReference type="AlphaFoldDB" id="A0A4R7VK83"/>
<dbReference type="Gene3D" id="3.90.226.10">
    <property type="entry name" value="2-enoyl-CoA Hydratase, Chain A, domain 1"/>
    <property type="match status" value="1"/>
</dbReference>
<dbReference type="InterPro" id="IPR029045">
    <property type="entry name" value="ClpP/crotonase-like_dom_sf"/>
</dbReference>
<evidence type="ECO:0000256" key="1">
    <source>
        <dbReference type="SAM" id="MobiDB-lite"/>
    </source>
</evidence>